<dbReference type="GO" id="GO:0080090">
    <property type="term" value="P:regulation of primary metabolic process"/>
    <property type="evidence" value="ECO:0007669"/>
    <property type="project" value="UniProtKB-ARBA"/>
</dbReference>
<reference evidence="13 14" key="1">
    <citation type="journal article" date="2018" name="Proc. Natl. Acad. Sci. U.S.A.">
        <title>Draft genome sequence of Camellia sinensis var. sinensis provides insights into the evolution of the tea genome and tea quality.</title>
        <authorList>
            <person name="Wei C."/>
            <person name="Yang H."/>
            <person name="Wang S."/>
            <person name="Zhao J."/>
            <person name="Liu C."/>
            <person name="Gao L."/>
            <person name="Xia E."/>
            <person name="Lu Y."/>
            <person name="Tai Y."/>
            <person name="She G."/>
            <person name="Sun J."/>
            <person name="Cao H."/>
            <person name="Tong W."/>
            <person name="Gao Q."/>
            <person name="Li Y."/>
            <person name="Deng W."/>
            <person name="Jiang X."/>
            <person name="Wang W."/>
            <person name="Chen Q."/>
            <person name="Zhang S."/>
            <person name="Li H."/>
            <person name="Wu J."/>
            <person name="Wang P."/>
            <person name="Li P."/>
            <person name="Shi C."/>
            <person name="Zheng F."/>
            <person name="Jian J."/>
            <person name="Huang B."/>
            <person name="Shan D."/>
            <person name="Shi M."/>
            <person name="Fang C."/>
            <person name="Yue Y."/>
            <person name="Li F."/>
            <person name="Li D."/>
            <person name="Wei S."/>
            <person name="Han B."/>
            <person name="Jiang C."/>
            <person name="Yin Y."/>
            <person name="Xia T."/>
            <person name="Zhang Z."/>
            <person name="Bennetzen J.L."/>
            <person name="Zhao S."/>
            <person name="Wan X."/>
        </authorList>
    </citation>
    <scope>NUCLEOTIDE SEQUENCE [LARGE SCALE GENOMIC DNA]</scope>
    <source>
        <strain evidence="14">cv. Shuchazao</strain>
        <tissue evidence="13">Leaf</tissue>
    </source>
</reference>
<organism evidence="13 14">
    <name type="scientific">Camellia sinensis var. sinensis</name>
    <name type="common">China tea</name>
    <dbReference type="NCBI Taxonomy" id="542762"/>
    <lineage>
        <taxon>Eukaryota</taxon>
        <taxon>Viridiplantae</taxon>
        <taxon>Streptophyta</taxon>
        <taxon>Embryophyta</taxon>
        <taxon>Tracheophyta</taxon>
        <taxon>Spermatophyta</taxon>
        <taxon>Magnoliopsida</taxon>
        <taxon>eudicotyledons</taxon>
        <taxon>Gunneridae</taxon>
        <taxon>Pentapetalae</taxon>
        <taxon>asterids</taxon>
        <taxon>Ericales</taxon>
        <taxon>Theaceae</taxon>
        <taxon>Camellia</taxon>
    </lineage>
</organism>
<dbReference type="Gene3D" id="1.10.510.10">
    <property type="entry name" value="Transferase(Phosphotransferase) domain 1"/>
    <property type="match status" value="1"/>
</dbReference>
<dbReference type="GO" id="GO:0004693">
    <property type="term" value="F:cyclin-dependent protein serine/threonine kinase activity"/>
    <property type="evidence" value="ECO:0007669"/>
    <property type="project" value="UniProtKB-EC"/>
</dbReference>
<feature type="region of interest" description="Disordered" evidence="11">
    <location>
        <begin position="77"/>
        <end position="102"/>
    </location>
</feature>
<name>A0A4S4E8T4_CAMSN</name>
<gene>
    <name evidence="13" type="ORF">TEA_016125</name>
</gene>
<dbReference type="Gene3D" id="3.30.200.20">
    <property type="entry name" value="Phosphorylase Kinase, domain 1"/>
    <property type="match status" value="1"/>
</dbReference>
<feature type="region of interest" description="Disordered" evidence="11">
    <location>
        <begin position="240"/>
        <end position="261"/>
    </location>
</feature>
<dbReference type="GO" id="GO:0005634">
    <property type="term" value="C:nucleus"/>
    <property type="evidence" value="ECO:0007669"/>
    <property type="project" value="TreeGrafter"/>
</dbReference>
<dbReference type="EMBL" id="SDRB02006521">
    <property type="protein sequence ID" value="THG12521.1"/>
    <property type="molecule type" value="Genomic_DNA"/>
</dbReference>
<dbReference type="AlphaFoldDB" id="A0A4S4E8T4"/>
<evidence type="ECO:0000256" key="5">
    <source>
        <dbReference type="ARBA" id="ARBA00022679"/>
    </source>
</evidence>
<evidence type="ECO:0000256" key="7">
    <source>
        <dbReference type="ARBA" id="ARBA00022777"/>
    </source>
</evidence>
<evidence type="ECO:0000256" key="6">
    <source>
        <dbReference type="ARBA" id="ARBA00022741"/>
    </source>
</evidence>
<dbReference type="CDD" id="cd07843">
    <property type="entry name" value="STKc_CDC2L1"/>
    <property type="match status" value="1"/>
</dbReference>
<evidence type="ECO:0000256" key="3">
    <source>
        <dbReference type="ARBA" id="ARBA00022527"/>
    </source>
</evidence>
<evidence type="ECO:0000256" key="1">
    <source>
        <dbReference type="ARBA" id="ARBA00006485"/>
    </source>
</evidence>
<dbReference type="GO" id="GO:0010556">
    <property type="term" value="P:regulation of macromolecule biosynthetic process"/>
    <property type="evidence" value="ECO:0007669"/>
    <property type="project" value="UniProtKB-ARBA"/>
</dbReference>
<dbReference type="FunFam" id="1.10.510.10:FF:000211">
    <property type="entry name" value="Cyclin-dependent kinase G-2"/>
    <property type="match status" value="1"/>
</dbReference>
<dbReference type="InterPro" id="IPR011009">
    <property type="entry name" value="Kinase-like_dom_sf"/>
</dbReference>
<accession>A0A4S4E8T4</accession>
<evidence type="ECO:0000313" key="14">
    <source>
        <dbReference type="Proteomes" id="UP000306102"/>
    </source>
</evidence>
<dbReference type="SMART" id="SM00220">
    <property type="entry name" value="S_TKc"/>
    <property type="match status" value="1"/>
</dbReference>
<protein>
    <recommendedName>
        <fullName evidence="2">cyclin-dependent kinase</fullName>
        <ecNumber evidence="2">2.7.11.22</ecNumber>
    </recommendedName>
</protein>
<feature type="domain" description="Protein kinase" evidence="12">
    <location>
        <begin position="328"/>
        <end position="616"/>
    </location>
</feature>
<evidence type="ECO:0000256" key="9">
    <source>
        <dbReference type="ARBA" id="ARBA00047811"/>
    </source>
</evidence>
<dbReference type="InterPro" id="IPR050108">
    <property type="entry name" value="CDK"/>
</dbReference>
<evidence type="ECO:0000256" key="2">
    <source>
        <dbReference type="ARBA" id="ARBA00012425"/>
    </source>
</evidence>
<keyword evidence="4" id="KW-0597">Phosphoprotein</keyword>
<comment type="catalytic activity">
    <reaction evidence="9">
        <text>L-threonyl-[protein] + ATP = O-phospho-L-threonyl-[protein] + ADP + H(+)</text>
        <dbReference type="Rhea" id="RHEA:46608"/>
        <dbReference type="Rhea" id="RHEA-COMP:11060"/>
        <dbReference type="Rhea" id="RHEA-COMP:11605"/>
        <dbReference type="ChEBI" id="CHEBI:15378"/>
        <dbReference type="ChEBI" id="CHEBI:30013"/>
        <dbReference type="ChEBI" id="CHEBI:30616"/>
        <dbReference type="ChEBI" id="CHEBI:61977"/>
        <dbReference type="ChEBI" id="CHEBI:456216"/>
        <dbReference type="EC" id="2.7.11.22"/>
    </reaction>
</comment>
<comment type="similarity">
    <text evidence="1">Belongs to the protein kinase superfamily. CMGC Ser/Thr protein kinase family. CDC2/CDKX subfamily.</text>
</comment>
<sequence>MAAGRFDVSRRRDVHYSKKESYHYRNGYHDLELKSRNGYGSCSAAVEAVGGQGRGFVGRTREWEVGELSGRARSHDAFPYESSAGDNEIARSQDGVSMHPEKKRKLTPIIWDRDDKEVGISSKNRISSKSPFLCSPLSLQKLMNISADGDVIMYAITNTQLQGMQMAAGAAGNSEALPNSPSLLSPKQCRRTNKELGEVEDNKCIEVRHISTSRWALMDNSPGEICSDNTGDTLLNTHESGEFRREGSDSSRGKSSSFDGQDSFMELATSRHDYSENDTMEIDEKHDEVRHLDWDLEEEEEFSRFEELAAPKLRSMNMLQGCRSVFNYERLNKINEGTYGVVYKARDKETEEIVALKKVKMTLEREGFPLTSLREINILVSLHHPSIVDVKEVVVDKDVFMVMEYVEHDLKGLIDIMKQPFSEKEVKCLILQLLEGVKYLHDNWVLHRDLKTSNLLLNNRGKLKICDFGLSRQYGSPLITYTPLVVTLWYRAPELLLGTKHYSTAIDMWSVGCIMAELLAKQPLFNGKSELEQLDKIFRALGTPNEAIWPGFSKLSGAKVKFVEQSRNTLREKFPAISFKGSPVLSEQGFDLLSQLLTYDPEKRITAEAALKHSWFHKEEPSIQELIHLDGKFTQILQDPSPRRWQGINQHLAIEKIQEMVQYSEKTKKKKKKKNIRSNSKQHVLDDVGDENKLMMMSRMILPVVKCFYHGGEEVLSLKVFHYGGIVQQRPSLGVWRDRGLGFEEREREN</sequence>
<keyword evidence="8" id="KW-0067">ATP-binding</keyword>
<dbReference type="FunFam" id="3.30.200.20:FF:000172">
    <property type="entry name" value="cyclin-dependent kinase G-2 isoform X1"/>
    <property type="match status" value="1"/>
</dbReference>
<evidence type="ECO:0000259" key="12">
    <source>
        <dbReference type="PROSITE" id="PS50011"/>
    </source>
</evidence>
<keyword evidence="3" id="KW-0723">Serine/threonine-protein kinase</keyword>
<dbReference type="Pfam" id="PF00069">
    <property type="entry name" value="Pkinase"/>
    <property type="match status" value="1"/>
</dbReference>
<proteinExistence type="inferred from homology"/>
<dbReference type="PROSITE" id="PS00108">
    <property type="entry name" value="PROTEIN_KINASE_ST"/>
    <property type="match status" value="1"/>
</dbReference>
<keyword evidence="5" id="KW-0808">Transferase</keyword>
<keyword evidence="7" id="KW-0418">Kinase</keyword>
<comment type="caution">
    <text evidence="13">The sequence shown here is derived from an EMBL/GenBank/DDBJ whole genome shotgun (WGS) entry which is preliminary data.</text>
</comment>
<dbReference type="PANTHER" id="PTHR24056:SF107">
    <property type="entry name" value="CYCLIN-DEPENDENT KINASE 11A-RELATED"/>
    <property type="match status" value="1"/>
</dbReference>
<dbReference type="PANTHER" id="PTHR24056">
    <property type="entry name" value="CELL DIVISION PROTEIN KINASE"/>
    <property type="match status" value="1"/>
</dbReference>
<keyword evidence="14" id="KW-1185">Reference proteome</keyword>
<dbReference type="InterPro" id="IPR045267">
    <property type="entry name" value="CDK11/PITSLRE_STKc"/>
</dbReference>
<dbReference type="Proteomes" id="UP000306102">
    <property type="component" value="Unassembled WGS sequence"/>
</dbReference>
<dbReference type="InterPro" id="IPR008271">
    <property type="entry name" value="Ser/Thr_kinase_AS"/>
</dbReference>
<evidence type="ECO:0000256" key="11">
    <source>
        <dbReference type="SAM" id="MobiDB-lite"/>
    </source>
</evidence>
<dbReference type="InterPro" id="IPR000719">
    <property type="entry name" value="Prot_kinase_dom"/>
</dbReference>
<dbReference type="GO" id="GO:0007346">
    <property type="term" value="P:regulation of mitotic cell cycle"/>
    <property type="evidence" value="ECO:0007669"/>
    <property type="project" value="TreeGrafter"/>
</dbReference>
<feature type="compositionally biased region" description="Basic and acidic residues" evidence="11">
    <location>
        <begin position="240"/>
        <end position="252"/>
    </location>
</feature>
<evidence type="ECO:0000256" key="8">
    <source>
        <dbReference type="ARBA" id="ARBA00022840"/>
    </source>
</evidence>
<dbReference type="STRING" id="542762.A0A4S4E8T4"/>
<dbReference type="PROSITE" id="PS50011">
    <property type="entry name" value="PROTEIN_KINASE_DOM"/>
    <property type="match status" value="1"/>
</dbReference>
<dbReference type="SUPFAM" id="SSF56112">
    <property type="entry name" value="Protein kinase-like (PK-like)"/>
    <property type="match status" value="1"/>
</dbReference>
<keyword evidence="6" id="KW-0547">Nucleotide-binding</keyword>
<evidence type="ECO:0000256" key="4">
    <source>
        <dbReference type="ARBA" id="ARBA00022553"/>
    </source>
</evidence>
<evidence type="ECO:0000313" key="13">
    <source>
        <dbReference type="EMBL" id="THG12521.1"/>
    </source>
</evidence>
<evidence type="ECO:0000256" key="10">
    <source>
        <dbReference type="ARBA" id="ARBA00048367"/>
    </source>
</evidence>
<dbReference type="GO" id="GO:0005524">
    <property type="term" value="F:ATP binding"/>
    <property type="evidence" value="ECO:0007669"/>
    <property type="project" value="UniProtKB-KW"/>
</dbReference>
<dbReference type="EC" id="2.7.11.22" evidence="2"/>
<comment type="catalytic activity">
    <reaction evidence="10">
        <text>L-seryl-[protein] + ATP = O-phospho-L-seryl-[protein] + ADP + H(+)</text>
        <dbReference type="Rhea" id="RHEA:17989"/>
        <dbReference type="Rhea" id="RHEA-COMP:9863"/>
        <dbReference type="Rhea" id="RHEA-COMP:11604"/>
        <dbReference type="ChEBI" id="CHEBI:15378"/>
        <dbReference type="ChEBI" id="CHEBI:29999"/>
        <dbReference type="ChEBI" id="CHEBI:30616"/>
        <dbReference type="ChEBI" id="CHEBI:83421"/>
        <dbReference type="ChEBI" id="CHEBI:456216"/>
        <dbReference type="EC" id="2.7.11.22"/>
    </reaction>
</comment>